<reference evidence="1" key="6">
    <citation type="journal article" date="2017" name="Nat. Commun.">
        <title>Evolutionary dynamics and genomic features of the Elizabethkingia anophelis 2015 to 2016 Wisconsin outbreak strain.</title>
        <authorList>
            <person name="Perrin A."/>
            <person name="Larsonneur E."/>
            <person name="Nicholson A.C."/>
            <person name="Edwards D.J."/>
            <person name="Gundlach K.M."/>
            <person name="Whitney A.M."/>
            <person name="Gulvik C.A."/>
            <person name="Bell M.E."/>
            <person name="Rendueles O."/>
            <person name="Cury J."/>
            <person name="Hugon P."/>
            <person name="Clermont D."/>
            <person name="Enouf V."/>
            <person name="Loparev V."/>
            <person name="Juieng P."/>
            <person name="Monson T."/>
            <person name="Warshauer D."/>
            <person name="Elbadawi L.I."/>
            <person name="Walters M.S."/>
            <person name="Crist M.B."/>
            <person name="Noble-Wang J."/>
            <person name="Borlaug G."/>
            <person name="Rocha E.P.C."/>
            <person name="Criscuolo A."/>
            <person name="Touchon M."/>
            <person name="Davis J.P."/>
            <person name="Holt K.E."/>
            <person name="McQuiston J.R."/>
            <person name="Brisse S."/>
        </authorList>
    </citation>
    <scope>NUCLEOTIDE SEQUENCE</scope>
</reference>
<reference evidence="1" key="7">
    <citation type="journal article" date="2017" name="Sci. Rep.">
        <title>Genomic features, phylogenetic relationships, and comparative genomics of Elizabethkingia anophelis strain EM361-97 isolated in Taiwan.</title>
        <authorList>
            <person name="Lin J.N."/>
            <person name="Lai C.H."/>
            <person name="Yang C.H."/>
            <person name="Huang Y.H."/>
            <person name="Lin H.H."/>
        </authorList>
    </citation>
    <scope>NUCLEOTIDE SEQUENCE</scope>
</reference>
<accession>A0A455ZEW0</accession>
<name>A0A455ZEW0_9FLAO</name>
<reference evidence="1" key="1">
    <citation type="journal article" date="2014" name="Genome Biol. Evol.">
        <title>Comparative genomic analysis of malaria mosquito vector-associated novel pathogen Elizabethkingia anophelis.</title>
        <authorList>
            <person name="Teo J."/>
            <person name="Tan S.Y."/>
            <person name="Liu Y."/>
            <person name="Tay M."/>
            <person name="Ding Y."/>
            <person name="Li Y."/>
            <person name="Kjelleberg S."/>
            <person name="Givskov M."/>
            <person name="Lin R.T."/>
            <person name="Yang L."/>
        </authorList>
    </citation>
    <scope>NUCLEOTIDE SEQUENCE</scope>
</reference>
<dbReference type="EMBL" id="BK010601">
    <property type="protein sequence ID" value="DAC75194.1"/>
    <property type="molecule type" value="Genomic_DNA"/>
</dbReference>
<reference evidence="1" key="8">
    <citation type="journal article" date="2018" name="J. ISSAAS">
        <title>In Silico Identification of Three Types of Integrative and Conjugative Elements (ICEs) in Elizabethkingia anophelis Strains Isolated from Around the World.</title>
        <authorList>
            <person name="Xu J."/>
            <person name="Pei D."/>
            <person name="Nicholson A."/>
            <person name="Lan Y."/>
            <person name="Xia Q."/>
        </authorList>
    </citation>
    <scope>NUCLEOTIDE SEQUENCE</scope>
</reference>
<reference evidence="1" key="2">
    <citation type="journal article" date="2014" name="PLoS ONE">
        <title>Insights from the genome annotation of Elizabethkingia anophelis from the malaria vector Anopheles gambiae.</title>
        <authorList>
            <person name="Kukutla P."/>
            <person name="Lindberg B.G."/>
            <person name="Pei D."/>
            <person name="Rayl M."/>
            <person name="Yu W."/>
            <person name="Steritz M."/>
            <person name="Faye I."/>
            <person name="Xu J."/>
        </authorList>
    </citation>
    <scope>NUCLEOTIDE SEQUENCE</scope>
</reference>
<gene>
    <name evidence="1" type="primary">ICEEaII(7)_F3543_42734_42591</name>
</gene>
<reference evidence="1" key="5">
    <citation type="journal article" date="2017" name="Genome Announc.">
        <title>Complete Circularized Genome Sequences of Four Strains of Elizabethkingia anophelis, Including Two Novel Strains Isolated from Wild-Caught Anopheles sinensis.</title>
        <authorList>
            <person name="Pei D."/>
            <person name="Nicholson A.C."/>
            <person name="Jiang J."/>
            <person name="Chen H."/>
            <person name="Whitney A.M."/>
            <person name="Villarma A."/>
            <person name="Bell M."/>
            <person name="Humrighouse B."/>
            <person name="Rowe L.A."/>
            <person name="Sheth M."/>
            <person name="Batra D."/>
            <person name="Juieng P."/>
            <person name="Loparev V.N."/>
            <person name="McQuiston J.R."/>
            <person name="Lan Y."/>
            <person name="Ma Y."/>
            <person name="Xu J."/>
        </authorList>
    </citation>
    <scope>NUCLEOTIDE SEQUENCE</scope>
</reference>
<dbReference type="AlphaFoldDB" id="A0A455ZEW0"/>
<reference evidence="1" key="4">
    <citation type="journal article" date="2016" name="Sci. Rep.">
        <title>Genomic epidemiology and global diversity of the emerging bacterial pathogen Elizabethkingia anophelis.</title>
        <authorList>
            <person name="Breurec S."/>
            <person name="Criscuolo A."/>
            <person name="Diancourt L."/>
            <person name="Rendueles O."/>
            <person name="Vandenbogaert M."/>
            <person name="Passet V."/>
            <person name="Caro V."/>
            <person name="Rocha E.P."/>
            <person name="Touchon M."/>
            <person name="Brisse S."/>
        </authorList>
    </citation>
    <scope>NUCLEOTIDE SEQUENCE</scope>
</reference>
<protein>
    <submittedName>
        <fullName evidence="1">Uncharacterized protein</fullName>
    </submittedName>
</protein>
<organism evidence="1">
    <name type="scientific">Elizabethkingia anophelis</name>
    <dbReference type="NCBI Taxonomy" id="1117645"/>
    <lineage>
        <taxon>Bacteria</taxon>
        <taxon>Pseudomonadati</taxon>
        <taxon>Bacteroidota</taxon>
        <taxon>Flavobacteriia</taxon>
        <taxon>Flavobacteriales</taxon>
        <taxon>Weeksellaceae</taxon>
        <taxon>Elizabethkingia</taxon>
    </lineage>
</organism>
<proteinExistence type="predicted"/>
<sequence length="47" mass="5501">MNEGIVVDITLAEYIFGIARRSVFYYEGQTPEYRIVNIKLSGLYQNR</sequence>
<reference evidence="1" key="3">
    <citation type="journal article" date="2016" name="Genome Announc.">
        <title>Complete Genome Sequences of Four Strains from the 2015-2016 Elizabethkingia anophelis Outbreak.</title>
        <authorList>
            <person name="Nicholson A.C."/>
            <person name="Whitney A.M."/>
            <person name="Emery B.D."/>
            <person name="Bell M.E."/>
            <person name="Gartin J.T."/>
            <person name="Humrighouse B.W."/>
            <person name="Loparev V.N."/>
            <person name="Batra D."/>
            <person name="Sheth M."/>
            <person name="Rowe L.A."/>
            <person name="Juieng P."/>
            <person name="Knipe K."/>
            <person name="Gulvik C."/>
            <person name="McQuiston J.R."/>
        </authorList>
    </citation>
    <scope>NUCLEOTIDE SEQUENCE</scope>
</reference>
<evidence type="ECO:0000313" key="1">
    <source>
        <dbReference type="EMBL" id="DAC75194.1"/>
    </source>
</evidence>